<keyword evidence="3" id="KW-0040">ANK repeat</keyword>
<reference evidence="6 7" key="1">
    <citation type="submission" date="2024-05" db="EMBL/GenBank/DDBJ databases">
        <title>Genome sequencing and assembly of Indian major carp, Cirrhinus mrigala (Hamilton, 1822).</title>
        <authorList>
            <person name="Mohindra V."/>
            <person name="Chowdhury L.M."/>
            <person name="Lal K."/>
            <person name="Jena J.K."/>
        </authorList>
    </citation>
    <scope>NUCLEOTIDE SEQUENCE [LARGE SCALE GENOMIC DNA]</scope>
    <source>
        <strain evidence="6">CM1030</strain>
        <tissue evidence="6">Blood</tissue>
    </source>
</reference>
<evidence type="ECO:0000256" key="5">
    <source>
        <dbReference type="SAM" id="MobiDB-lite"/>
    </source>
</evidence>
<dbReference type="AlphaFoldDB" id="A0ABD0NSF4"/>
<feature type="compositionally biased region" description="Low complexity" evidence="5">
    <location>
        <begin position="73"/>
        <end position="83"/>
    </location>
</feature>
<gene>
    <name evidence="6" type="ORF">M9458_040105</name>
</gene>
<sequence length="160" mass="17102">DASKMGSAPPLNKPQPPPYGAHTSNHPLSSANSGSTSSLDRRKDVPLRPVPSLPTNPPPQLAWPRVPPAPTGSSSQQIQQRISVPPSPTFQPSPPFFPTGERPDAPLAVAVRPFIPDKGSRPQSPRKGPATMNSSSIYHMYLQQAAPKNYPLNIKPAVRA</sequence>
<protein>
    <submittedName>
        <fullName evidence="6">Uncharacterized protein</fullName>
    </submittedName>
</protein>
<feature type="region of interest" description="Disordered" evidence="5">
    <location>
        <begin position="1"/>
        <end position="104"/>
    </location>
</feature>
<evidence type="ECO:0000313" key="7">
    <source>
        <dbReference type="Proteomes" id="UP001529510"/>
    </source>
</evidence>
<evidence type="ECO:0000256" key="4">
    <source>
        <dbReference type="ARBA" id="ARBA00023242"/>
    </source>
</evidence>
<accession>A0ABD0NSF4</accession>
<keyword evidence="4" id="KW-0539">Nucleus</keyword>
<name>A0ABD0NSF4_CIRMR</name>
<evidence type="ECO:0000256" key="3">
    <source>
        <dbReference type="ARBA" id="ARBA00023043"/>
    </source>
</evidence>
<dbReference type="InterPro" id="IPR047163">
    <property type="entry name" value="ASPP1/2"/>
</dbReference>
<comment type="subcellular location">
    <subcellularLocation>
        <location evidence="1">Nucleus</location>
    </subcellularLocation>
</comment>
<comment type="caution">
    <text evidence="6">The sequence shown here is derived from an EMBL/GenBank/DDBJ whole genome shotgun (WGS) entry which is preliminary data.</text>
</comment>
<keyword evidence="7" id="KW-1185">Reference proteome</keyword>
<evidence type="ECO:0000256" key="2">
    <source>
        <dbReference type="ARBA" id="ARBA00022737"/>
    </source>
</evidence>
<evidence type="ECO:0000256" key="1">
    <source>
        <dbReference type="ARBA" id="ARBA00004123"/>
    </source>
</evidence>
<proteinExistence type="predicted"/>
<dbReference type="GO" id="GO:0005634">
    <property type="term" value="C:nucleus"/>
    <property type="evidence" value="ECO:0007669"/>
    <property type="project" value="UniProtKB-SubCell"/>
</dbReference>
<feature type="compositionally biased region" description="Low complexity" evidence="5">
    <location>
        <begin position="29"/>
        <end position="38"/>
    </location>
</feature>
<feature type="non-terminal residue" evidence="6">
    <location>
        <position position="160"/>
    </location>
</feature>
<feature type="compositionally biased region" description="Pro residues" evidence="5">
    <location>
        <begin position="48"/>
        <end position="70"/>
    </location>
</feature>
<dbReference type="Proteomes" id="UP001529510">
    <property type="component" value="Unassembled WGS sequence"/>
</dbReference>
<dbReference type="PANTHER" id="PTHR24131:SF5">
    <property type="entry name" value="APOPTOSIS-STIMULATING OF P53 PROTEIN 1"/>
    <property type="match status" value="1"/>
</dbReference>
<dbReference type="EMBL" id="JAMKFB020000020">
    <property type="protein sequence ID" value="KAL0164352.1"/>
    <property type="molecule type" value="Genomic_DNA"/>
</dbReference>
<keyword evidence="2" id="KW-0677">Repeat</keyword>
<feature type="compositionally biased region" description="Pro residues" evidence="5">
    <location>
        <begin position="85"/>
        <end position="97"/>
    </location>
</feature>
<dbReference type="PANTHER" id="PTHR24131">
    <property type="entry name" value="APOPTOSIS-STIMULATING OF P53 PROTEIN"/>
    <property type="match status" value="1"/>
</dbReference>
<organism evidence="6 7">
    <name type="scientific">Cirrhinus mrigala</name>
    <name type="common">Mrigala</name>
    <dbReference type="NCBI Taxonomy" id="683832"/>
    <lineage>
        <taxon>Eukaryota</taxon>
        <taxon>Metazoa</taxon>
        <taxon>Chordata</taxon>
        <taxon>Craniata</taxon>
        <taxon>Vertebrata</taxon>
        <taxon>Euteleostomi</taxon>
        <taxon>Actinopterygii</taxon>
        <taxon>Neopterygii</taxon>
        <taxon>Teleostei</taxon>
        <taxon>Ostariophysi</taxon>
        <taxon>Cypriniformes</taxon>
        <taxon>Cyprinidae</taxon>
        <taxon>Labeoninae</taxon>
        <taxon>Labeonini</taxon>
        <taxon>Cirrhinus</taxon>
    </lineage>
</organism>
<evidence type="ECO:0000313" key="6">
    <source>
        <dbReference type="EMBL" id="KAL0164352.1"/>
    </source>
</evidence>
<feature type="non-terminal residue" evidence="6">
    <location>
        <position position="1"/>
    </location>
</feature>